<dbReference type="AlphaFoldDB" id="A0A6C0KNN3"/>
<evidence type="ECO:0000313" key="2">
    <source>
        <dbReference type="EMBL" id="QHU17974.1"/>
    </source>
</evidence>
<name>A0A6C0KNN3_9ZZZZ</name>
<dbReference type="EMBL" id="MN740921">
    <property type="protein sequence ID" value="QHU17974.1"/>
    <property type="molecule type" value="Genomic_DNA"/>
</dbReference>
<protein>
    <submittedName>
        <fullName evidence="2">Uncharacterized protein</fullName>
    </submittedName>
</protein>
<sequence length="92" mass="11014">MYSIHIYMFLIHYQIPPYRSFIHKPYIPCVFVENENEIQVTNTSETNTLQLLQIATNPICVFIFLSLYSLWLGGFTKCQVYDFLQKQKREKN</sequence>
<feature type="transmembrane region" description="Helical" evidence="1">
    <location>
        <begin position="51"/>
        <end position="71"/>
    </location>
</feature>
<keyword evidence="1" id="KW-1133">Transmembrane helix</keyword>
<accession>A0A6C0KNN3</accession>
<evidence type="ECO:0000256" key="1">
    <source>
        <dbReference type="SAM" id="Phobius"/>
    </source>
</evidence>
<reference evidence="2" key="1">
    <citation type="journal article" date="2020" name="Nature">
        <title>Giant virus diversity and host interactions through global metagenomics.</title>
        <authorList>
            <person name="Schulz F."/>
            <person name="Roux S."/>
            <person name="Paez-Espino D."/>
            <person name="Jungbluth S."/>
            <person name="Walsh D.A."/>
            <person name="Denef V.J."/>
            <person name="McMahon K.D."/>
            <person name="Konstantinidis K.T."/>
            <person name="Eloe-Fadrosh E.A."/>
            <person name="Kyrpides N.C."/>
            <person name="Woyke T."/>
        </authorList>
    </citation>
    <scope>NUCLEOTIDE SEQUENCE</scope>
    <source>
        <strain evidence="2">GVMAG-S-3300012919-55</strain>
    </source>
</reference>
<keyword evidence="1" id="KW-0472">Membrane</keyword>
<keyword evidence="1" id="KW-0812">Transmembrane</keyword>
<proteinExistence type="predicted"/>
<organism evidence="2">
    <name type="scientific">viral metagenome</name>
    <dbReference type="NCBI Taxonomy" id="1070528"/>
    <lineage>
        <taxon>unclassified sequences</taxon>
        <taxon>metagenomes</taxon>
        <taxon>organismal metagenomes</taxon>
    </lineage>
</organism>